<comment type="similarity">
    <text evidence="1">Belongs to the UDP-glycosyltransferase family.</text>
</comment>
<sequence length="344" mass="38592">MVCTFCMPWVVEVARQHKIPLVVLWIQSAAALVTYYHYFHGHDEIIAPHITDPAYEVSLPGLNPLRIRDMPTFFVAKMHNVQHEMFLKGFRDFIEQMDQDKPLVMVNTFDALEHRAIEAMKPYMDVAIGPAVTLLGANGAAEDGKNYEGWLDTQPKKSVVYVSFGSLVTYTKQQVEEILHGLHKCGRPFLWVVRKEGRTEDVDSFLGNIKGGNGMIVEWCNQLQVLSHPSIGSFVTHCGWNSILEALVSGLPMVAVPNWSDQPLSACLVEKEWGVGIRAECNTEGVLTSAELVKSVELLMGNSEKATKIKENTSNLKQRAQEAIATDGLSERNLRIFFERVQHV</sequence>
<keyword evidence="2" id="KW-0808">Transferase</keyword>
<gene>
    <name evidence="3" type="ORF">HU200_002397</name>
</gene>
<dbReference type="EMBL" id="JACEFO010000160">
    <property type="protein sequence ID" value="KAF8779648.1"/>
    <property type="molecule type" value="Genomic_DNA"/>
</dbReference>
<dbReference type="Gene3D" id="3.40.50.2000">
    <property type="entry name" value="Glycogen Phosphorylase B"/>
    <property type="match status" value="2"/>
</dbReference>
<protein>
    <recommendedName>
        <fullName evidence="5">UDP-glycosyltransferases domain-containing protein</fullName>
    </recommendedName>
</protein>
<evidence type="ECO:0000256" key="1">
    <source>
        <dbReference type="ARBA" id="ARBA00009995"/>
    </source>
</evidence>
<evidence type="ECO:0000313" key="4">
    <source>
        <dbReference type="Proteomes" id="UP000636709"/>
    </source>
</evidence>
<dbReference type="Proteomes" id="UP000636709">
    <property type="component" value="Unassembled WGS sequence"/>
</dbReference>
<dbReference type="GO" id="GO:0080044">
    <property type="term" value="F:quercetin 7-O-glucosyltransferase activity"/>
    <property type="evidence" value="ECO:0007669"/>
    <property type="project" value="TreeGrafter"/>
</dbReference>
<dbReference type="FunFam" id="3.40.50.2000:FF:000019">
    <property type="entry name" value="Glycosyltransferase"/>
    <property type="match status" value="1"/>
</dbReference>
<evidence type="ECO:0008006" key="5">
    <source>
        <dbReference type="Google" id="ProtNLM"/>
    </source>
</evidence>
<dbReference type="AlphaFoldDB" id="A0A835FY92"/>
<dbReference type="PANTHER" id="PTHR11926">
    <property type="entry name" value="GLUCOSYL/GLUCURONOSYL TRANSFERASES"/>
    <property type="match status" value="1"/>
</dbReference>
<dbReference type="OrthoDB" id="5835829at2759"/>
<proteinExistence type="inferred from homology"/>
<reference evidence="3" key="1">
    <citation type="submission" date="2020-07" db="EMBL/GenBank/DDBJ databases">
        <title>Genome sequence and genetic diversity analysis of an under-domesticated orphan crop, white fonio (Digitaria exilis).</title>
        <authorList>
            <person name="Bennetzen J.L."/>
            <person name="Chen S."/>
            <person name="Ma X."/>
            <person name="Wang X."/>
            <person name="Yssel A.E.J."/>
            <person name="Chaluvadi S.R."/>
            <person name="Johnson M."/>
            <person name="Gangashetty P."/>
            <person name="Hamidou F."/>
            <person name="Sanogo M.D."/>
            <person name="Zwaenepoel A."/>
            <person name="Wallace J."/>
            <person name="Van De Peer Y."/>
            <person name="Van Deynze A."/>
        </authorList>
    </citation>
    <scope>NUCLEOTIDE SEQUENCE</scope>
    <source>
        <tissue evidence="3">Leaves</tissue>
    </source>
</reference>
<evidence type="ECO:0000313" key="3">
    <source>
        <dbReference type="EMBL" id="KAF8779648.1"/>
    </source>
</evidence>
<comment type="caution">
    <text evidence="3">The sequence shown here is derived from an EMBL/GenBank/DDBJ whole genome shotgun (WGS) entry which is preliminary data.</text>
</comment>
<dbReference type="SUPFAM" id="SSF53756">
    <property type="entry name" value="UDP-Glycosyltransferase/glycogen phosphorylase"/>
    <property type="match status" value="1"/>
</dbReference>
<dbReference type="CDD" id="cd03784">
    <property type="entry name" value="GT1_Gtf-like"/>
    <property type="match status" value="1"/>
</dbReference>
<name>A0A835FY92_9POAL</name>
<dbReference type="PANTHER" id="PTHR11926:SF1534">
    <property type="entry name" value="GLYCOSYLTRANSFERASE"/>
    <property type="match status" value="1"/>
</dbReference>
<dbReference type="GO" id="GO:0080043">
    <property type="term" value="F:quercetin 3-O-glucosyltransferase activity"/>
    <property type="evidence" value="ECO:0007669"/>
    <property type="project" value="TreeGrafter"/>
</dbReference>
<dbReference type="Pfam" id="PF00201">
    <property type="entry name" value="UDPGT"/>
    <property type="match status" value="1"/>
</dbReference>
<organism evidence="3 4">
    <name type="scientific">Digitaria exilis</name>
    <dbReference type="NCBI Taxonomy" id="1010633"/>
    <lineage>
        <taxon>Eukaryota</taxon>
        <taxon>Viridiplantae</taxon>
        <taxon>Streptophyta</taxon>
        <taxon>Embryophyta</taxon>
        <taxon>Tracheophyta</taxon>
        <taxon>Spermatophyta</taxon>
        <taxon>Magnoliopsida</taxon>
        <taxon>Liliopsida</taxon>
        <taxon>Poales</taxon>
        <taxon>Poaceae</taxon>
        <taxon>PACMAD clade</taxon>
        <taxon>Panicoideae</taxon>
        <taxon>Panicodae</taxon>
        <taxon>Paniceae</taxon>
        <taxon>Anthephorinae</taxon>
        <taxon>Digitaria</taxon>
    </lineage>
</organism>
<dbReference type="InterPro" id="IPR002213">
    <property type="entry name" value="UDP_glucos_trans"/>
</dbReference>
<evidence type="ECO:0000256" key="2">
    <source>
        <dbReference type="ARBA" id="ARBA00022679"/>
    </source>
</evidence>
<keyword evidence="4" id="KW-1185">Reference proteome</keyword>
<accession>A0A835FY92</accession>